<reference evidence="2 3" key="1">
    <citation type="submission" date="2017-11" db="EMBL/GenBank/DDBJ databases">
        <authorList>
            <person name="Han C.G."/>
        </authorList>
    </citation>
    <scope>NUCLEOTIDE SEQUENCE [LARGE SCALE GENOMIC DNA]</scope>
    <source>
        <strain evidence="2 3">HCNT1</strain>
    </source>
</reference>
<feature type="region of interest" description="Disordered" evidence="1">
    <location>
        <begin position="66"/>
        <end position="93"/>
    </location>
</feature>
<proteinExistence type="predicted"/>
<gene>
    <name evidence="2" type="ORF">CWR43_36660</name>
</gene>
<evidence type="ECO:0000256" key="1">
    <source>
        <dbReference type="SAM" id="MobiDB-lite"/>
    </source>
</evidence>
<dbReference type="AlphaFoldDB" id="A0A2N0CY08"/>
<evidence type="ECO:0000313" key="2">
    <source>
        <dbReference type="EMBL" id="PKA38739.1"/>
    </source>
</evidence>
<sequence>MADPLPCNPACCTWRRFSKKSLTVIRAAELLGLSRSQVHRLLQAYDHGRHSRPGCCDYAGSHRFSGASPKHGPEGGAGEEDSPLTKQRHPPIF</sequence>
<protein>
    <submittedName>
        <fullName evidence="2">Uncharacterized protein</fullName>
    </submittedName>
</protein>
<evidence type="ECO:0000313" key="3">
    <source>
        <dbReference type="Proteomes" id="UP000232164"/>
    </source>
</evidence>
<dbReference type="EMBL" id="PIQN01000053">
    <property type="protein sequence ID" value="PKA38739.1"/>
    <property type="molecule type" value="Genomic_DNA"/>
</dbReference>
<reference evidence="2 3" key="2">
    <citation type="submission" date="2017-12" db="EMBL/GenBank/DDBJ databases">
        <title>Genome sequence of Rhizobium sullae HCNT1 isolated from Sulla coronaria nodules and featuring peculiar denitrification phenotypes.</title>
        <authorList>
            <person name="De Diego-Diaz B."/>
            <person name="Treu L."/>
            <person name="Campanaro S."/>
            <person name="Da Silva Duarte V."/>
            <person name="Basaglia M."/>
            <person name="Favaro L."/>
            <person name="Casella S."/>
            <person name="Squartini A."/>
        </authorList>
    </citation>
    <scope>NUCLEOTIDE SEQUENCE [LARGE SCALE GENOMIC DNA]</scope>
    <source>
        <strain evidence="2 3">HCNT1</strain>
    </source>
</reference>
<organism evidence="2 3">
    <name type="scientific">Rhizobium sullae</name>
    <name type="common">Rhizobium hedysari</name>
    <dbReference type="NCBI Taxonomy" id="50338"/>
    <lineage>
        <taxon>Bacteria</taxon>
        <taxon>Pseudomonadati</taxon>
        <taxon>Pseudomonadota</taxon>
        <taxon>Alphaproteobacteria</taxon>
        <taxon>Hyphomicrobiales</taxon>
        <taxon>Rhizobiaceae</taxon>
        <taxon>Rhizobium/Agrobacterium group</taxon>
        <taxon>Rhizobium</taxon>
    </lineage>
</organism>
<comment type="caution">
    <text evidence="2">The sequence shown here is derived from an EMBL/GenBank/DDBJ whole genome shotgun (WGS) entry which is preliminary data.</text>
</comment>
<dbReference type="Proteomes" id="UP000232164">
    <property type="component" value="Unassembled WGS sequence"/>
</dbReference>
<name>A0A2N0CY08_RHISU</name>
<accession>A0A2N0CY08</accession>